<keyword evidence="2" id="KW-1133">Transmembrane helix</keyword>
<keyword evidence="5" id="KW-1185">Reference proteome</keyword>
<gene>
    <name evidence="4" type="ORF">RGQ29_017523</name>
</gene>
<evidence type="ECO:0000259" key="3">
    <source>
        <dbReference type="Pfam" id="PF13962"/>
    </source>
</evidence>
<organism evidence="4 5">
    <name type="scientific">Quercus rubra</name>
    <name type="common">Northern red oak</name>
    <name type="synonym">Quercus borealis</name>
    <dbReference type="NCBI Taxonomy" id="3512"/>
    <lineage>
        <taxon>Eukaryota</taxon>
        <taxon>Viridiplantae</taxon>
        <taxon>Streptophyta</taxon>
        <taxon>Embryophyta</taxon>
        <taxon>Tracheophyta</taxon>
        <taxon>Spermatophyta</taxon>
        <taxon>Magnoliopsida</taxon>
        <taxon>eudicotyledons</taxon>
        <taxon>Gunneridae</taxon>
        <taxon>Pentapetalae</taxon>
        <taxon>rosids</taxon>
        <taxon>fabids</taxon>
        <taxon>Fagales</taxon>
        <taxon>Fagaceae</taxon>
        <taxon>Quercus</taxon>
    </lineage>
</organism>
<feature type="domain" description="PGG" evidence="3">
    <location>
        <begin position="563"/>
        <end position="676"/>
    </location>
</feature>
<dbReference type="PROSITE" id="PS50088">
    <property type="entry name" value="ANK_REPEAT"/>
    <property type="match status" value="1"/>
</dbReference>
<evidence type="ECO:0000313" key="5">
    <source>
        <dbReference type="Proteomes" id="UP001324115"/>
    </source>
</evidence>
<dbReference type="Pfam" id="PF12796">
    <property type="entry name" value="Ank_2"/>
    <property type="match status" value="1"/>
</dbReference>
<dbReference type="InterPro" id="IPR036770">
    <property type="entry name" value="Ankyrin_rpt-contain_sf"/>
</dbReference>
<dbReference type="PANTHER" id="PTHR24177">
    <property type="entry name" value="CASKIN"/>
    <property type="match status" value="1"/>
</dbReference>
<dbReference type="Pfam" id="PF14223">
    <property type="entry name" value="Retrotran_gag_2"/>
    <property type="match status" value="1"/>
</dbReference>
<dbReference type="PANTHER" id="PTHR24177:SF329">
    <property type="entry name" value="ANKYRIN REPEAT PROTEIN"/>
    <property type="match status" value="1"/>
</dbReference>
<dbReference type="GO" id="GO:0016020">
    <property type="term" value="C:membrane"/>
    <property type="evidence" value="ECO:0007669"/>
    <property type="project" value="TreeGrafter"/>
</dbReference>
<dbReference type="InterPro" id="IPR026961">
    <property type="entry name" value="PGG_dom"/>
</dbReference>
<comment type="caution">
    <text evidence="4">The sequence shown here is derived from an EMBL/GenBank/DDBJ whole genome shotgun (WGS) entry which is preliminary data.</text>
</comment>
<keyword evidence="2" id="KW-0812">Transmembrane</keyword>
<keyword evidence="2" id="KW-0472">Membrane</keyword>
<feature type="transmembrane region" description="Helical" evidence="2">
    <location>
        <begin position="653"/>
        <end position="678"/>
    </location>
</feature>
<feature type="transmembrane region" description="Helical" evidence="2">
    <location>
        <begin position="609"/>
        <end position="632"/>
    </location>
</feature>
<feature type="transmembrane region" description="Helical" evidence="2">
    <location>
        <begin position="684"/>
        <end position="708"/>
    </location>
</feature>
<evidence type="ECO:0000256" key="1">
    <source>
        <dbReference type="PROSITE-ProRule" id="PRU00023"/>
    </source>
</evidence>
<accession>A0AAN7FH99</accession>
<feature type="repeat" description="ANK" evidence="1">
    <location>
        <begin position="164"/>
        <end position="196"/>
    </location>
</feature>
<evidence type="ECO:0000313" key="4">
    <source>
        <dbReference type="EMBL" id="KAK4593445.1"/>
    </source>
</evidence>
<dbReference type="InterPro" id="IPR002110">
    <property type="entry name" value="Ankyrin_rpt"/>
</dbReference>
<protein>
    <recommendedName>
        <fullName evidence="3">PGG domain-containing protein</fullName>
    </recommendedName>
</protein>
<dbReference type="Proteomes" id="UP001324115">
    <property type="component" value="Unassembled WGS sequence"/>
</dbReference>
<dbReference type="Gene3D" id="1.25.40.20">
    <property type="entry name" value="Ankyrin repeat-containing domain"/>
    <property type="match status" value="1"/>
</dbReference>
<name>A0AAN7FH99_QUERU</name>
<proteinExistence type="predicted"/>
<dbReference type="SMART" id="SM00248">
    <property type="entry name" value="ANK"/>
    <property type="match status" value="3"/>
</dbReference>
<dbReference type="EMBL" id="JAXUIC010000004">
    <property type="protein sequence ID" value="KAK4593445.1"/>
    <property type="molecule type" value="Genomic_DNA"/>
</dbReference>
<keyword evidence="1" id="KW-0040">ANK repeat</keyword>
<dbReference type="Pfam" id="PF13962">
    <property type="entry name" value="PGG"/>
    <property type="match status" value="1"/>
</dbReference>
<feature type="transmembrane region" description="Helical" evidence="2">
    <location>
        <begin position="569"/>
        <end position="589"/>
    </location>
</feature>
<dbReference type="SUPFAM" id="SSF48403">
    <property type="entry name" value="Ankyrin repeat"/>
    <property type="match status" value="1"/>
</dbReference>
<sequence length="728" mass="81554">METKPALSNENNYLDWSVQLKTYLMAQDLWEIVESRSDPPAPEIEAAFKAWSKTNAMVLHVIQMSCQPNRFSDIREISSARIAWDTLAEKYKPKRPDPSSSIAPVPLRKDELLDSRENDEKGNINGDVEIYTELNKALQSGDWNAAKEFLNTHPHAISAKITDTKKTALHVAAEAGHEHIVEELVNIMSEENLEIKDFEGFTALAQASFRGSYRMVECMLGKNKNLTIMGNDEGNIPLILALYNGQLDLARYLYLLTPLEILMPENGTMGAAIVSEAIYNKALDIALDLVKLCPRLAIAQDRIGYCPLYALACMPDYFLGGNELVFWKRWIYSGIHIQSAGPINEIHLNIQKSAGNLSNDKEIIGLGLSSLSQLVSNLQTLLGIKHLYEMKLAHVLSNELLRRMRDQLSISNIQQIRAGRVEDAILRATKEGIFEIVFEMVKANPQLVWSHDARSRNIFSVAVEYRRAKIFSLIHGLNIENGLAGFPDFTNKNNLLHMAGMSAASTSLNQIPGAALKMQRELQWFKEVESIVPSKSHGFLNKEGLTPRQLFTKNHADMMSNGEKWMKDTASSCTVVGALIVTIMFAAAFTVPGGNDQNKGFPIFLNEKLFMVFIVSDALSLFSSSTSVLMFLGILTSRYAEEDFLKSLPTKMIIGLSTIFFSIAAMMTAFSAALFLMLCEQSWIVIPVICLASVPVTLFVLMQFPLLVDMTILTYRHGIFNRKMERWF</sequence>
<reference evidence="4 5" key="1">
    <citation type="journal article" date="2023" name="G3 (Bethesda)">
        <title>A haplotype-resolved chromosome-scale genome for Quercus rubra L. provides insights into the genetics of adaptive traits for red oak species.</title>
        <authorList>
            <person name="Kapoor B."/>
            <person name="Jenkins J."/>
            <person name="Schmutz J."/>
            <person name="Zhebentyayeva T."/>
            <person name="Kuelheim C."/>
            <person name="Coggeshall M."/>
            <person name="Heim C."/>
            <person name="Lasky J.R."/>
            <person name="Leites L."/>
            <person name="Islam-Faridi N."/>
            <person name="Romero-Severson J."/>
            <person name="DeLeo V.L."/>
            <person name="Lucas S.M."/>
            <person name="Lazic D."/>
            <person name="Gailing O."/>
            <person name="Carlson J."/>
            <person name="Staton M."/>
        </authorList>
    </citation>
    <scope>NUCLEOTIDE SEQUENCE [LARGE SCALE GENOMIC DNA]</scope>
    <source>
        <strain evidence="4">Pseudo-F2</strain>
    </source>
</reference>
<evidence type="ECO:0000256" key="2">
    <source>
        <dbReference type="SAM" id="Phobius"/>
    </source>
</evidence>
<dbReference type="AlphaFoldDB" id="A0AAN7FH99"/>